<dbReference type="Pfam" id="PF25607">
    <property type="entry name" value="DUF7939"/>
    <property type="match status" value="1"/>
</dbReference>
<keyword evidence="1" id="KW-1133">Transmembrane helix</keyword>
<name>A0ABP7X0G1_9GAMM</name>
<keyword evidence="4" id="KW-1185">Reference proteome</keyword>
<dbReference type="Pfam" id="PF13584">
    <property type="entry name" value="BatD"/>
    <property type="match status" value="1"/>
</dbReference>
<dbReference type="InterPro" id="IPR025738">
    <property type="entry name" value="BatD"/>
</dbReference>
<gene>
    <name evidence="3" type="ORF">GCM10022414_28430</name>
</gene>
<dbReference type="Proteomes" id="UP001500392">
    <property type="component" value="Unassembled WGS sequence"/>
</dbReference>
<dbReference type="EMBL" id="BAABDM010000006">
    <property type="protein sequence ID" value="GAA4101214.1"/>
    <property type="molecule type" value="Genomic_DNA"/>
</dbReference>
<dbReference type="PANTHER" id="PTHR40940">
    <property type="entry name" value="PROTEIN BATD-RELATED"/>
    <property type="match status" value="1"/>
</dbReference>
<feature type="domain" description="DUF7939" evidence="2">
    <location>
        <begin position="496"/>
        <end position="575"/>
    </location>
</feature>
<keyword evidence="1" id="KW-0472">Membrane</keyword>
<evidence type="ECO:0000313" key="4">
    <source>
        <dbReference type="Proteomes" id="UP001500392"/>
    </source>
</evidence>
<organism evidence="3 4">
    <name type="scientific">Zhongshania borealis</name>
    <dbReference type="NCBI Taxonomy" id="889488"/>
    <lineage>
        <taxon>Bacteria</taxon>
        <taxon>Pseudomonadati</taxon>
        <taxon>Pseudomonadota</taxon>
        <taxon>Gammaproteobacteria</taxon>
        <taxon>Cellvibrionales</taxon>
        <taxon>Spongiibacteraceae</taxon>
        <taxon>Zhongshania</taxon>
    </lineage>
</organism>
<reference evidence="4" key="1">
    <citation type="journal article" date="2019" name="Int. J. Syst. Evol. Microbiol.">
        <title>The Global Catalogue of Microorganisms (GCM) 10K type strain sequencing project: providing services to taxonomists for standard genome sequencing and annotation.</title>
        <authorList>
            <consortium name="The Broad Institute Genomics Platform"/>
            <consortium name="The Broad Institute Genome Sequencing Center for Infectious Disease"/>
            <person name="Wu L."/>
            <person name="Ma J."/>
        </authorList>
    </citation>
    <scope>NUCLEOTIDE SEQUENCE [LARGE SCALE GENOMIC DNA]</scope>
    <source>
        <strain evidence="4">JCM 17304</strain>
    </source>
</reference>
<evidence type="ECO:0000259" key="2">
    <source>
        <dbReference type="Pfam" id="PF25607"/>
    </source>
</evidence>
<keyword evidence="1" id="KW-0812">Transmembrane</keyword>
<evidence type="ECO:0000313" key="3">
    <source>
        <dbReference type="EMBL" id="GAA4101214.1"/>
    </source>
</evidence>
<dbReference type="InterPro" id="IPR057699">
    <property type="entry name" value="DUF7939"/>
</dbReference>
<sequence length="591" mass="65144">MRPINAGMFTSAKLRTGSYMNLSKFGFRQLKATTLGILLFSLISWVPFAIAETSVRASVDRKQISSEETFILSLVADSILFTGEPDISALDEDFHLINRQQSSRTNIINGKINSSRQWDYTLAPKREGSLTIPAIPMGKYKTRALTITVTKASQQSRSANSDSVYLESDVTPRSAYVQSELQYTVKIFTSINFLDASLEAPEVENAVVEATGEQRYQSLVDGRYYQVIERRYSIYPQTSGKLTIPALTLQARVEGYRPSMLDPGRLVVKRSQEHRLTIMPPPKEFTGAVWLPAKALTLTESWSKDPDRIQIGDSITRNVNIQAKGLLGSQLPALPTYTIANAKLYPDHATIEKGDEQSEWSGIRSESVAIIPTKAGEIILPEVRIPWWNTSTNKAEVAVLAERRIMVAPGLLASDSSADAATRSIDHTNPNNSAAESANPVTRDYAPITPLLWIIIATLCLSNIGFALAWHKQRSSKENHPKGHNVAIENDKEPVAFNKLKKCVQAGADAPSLRAALVHWGQCYYQQTMSLSQLGSRSSELKPYCQALDAQLFGGHAEVIDSAALLEAVKRQRAAARSEVPKQALAPLYPS</sequence>
<feature type="transmembrane region" description="Helical" evidence="1">
    <location>
        <begin position="451"/>
        <end position="470"/>
    </location>
</feature>
<proteinExistence type="predicted"/>
<accession>A0ABP7X0G1</accession>
<protein>
    <submittedName>
        <fullName evidence="3">BatD family protein</fullName>
    </submittedName>
</protein>
<dbReference type="PANTHER" id="PTHR40940:SF1">
    <property type="entry name" value="PROTEIN BATD"/>
    <property type="match status" value="1"/>
</dbReference>
<dbReference type="RefSeq" id="WP_344937222.1">
    <property type="nucleotide sequence ID" value="NZ_BAABDM010000006.1"/>
</dbReference>
<evidence type="ECO:0000256" key="1">
    <source>
        <dbReference type="SAM" id="Phobius"/>
    </source>
</evidence>
<comment type="caution">
    <text evidence="3">The sequence shown here is derived from an EMBL/GenBank/DDBJ whole genome shotgun (WGS) entry which is preliminary data.</text>
</comment>